<organism evidence="7 8">
    <name type="scientific">Marinagarivorans cellulosilyticus</name>
    <dbReference type="NCBI Taxonomy" id="2721545"/>
    <lineage>
        <taxon>Bacteria</taxon>
        <taxon>Pseudomonadati</taxon>
        <taxon>Pseudomonadota</taxon>
        <taxon>Gammaproteobacteria</taxon>
        <taxon>Cellvibrionales</taxon>
        <taxon>Cellvibrionaceae</taxon>
        <taxon>Marinagarivorans</taxon>
    </lineage>
</organism>
<dbReference type="KEGG" id="marq:MARGE09_P0407"/>
<dbReference type="InterPro" id="IPR008264">
    <property type="entry name" value="Beta_glucanase"/>
</dbReference>
<comment type="similarity">
    <text evidence="1">Belongs to the glycosyl hydrolase 16 family.</text>
</comment>
<dbReference type="PRINTS" id="PR00737">
    <property type="entry name" value="GLHYDRLASE16"/>
</dbReference>
<keyword evidence="8" id="KW-1185">Reference proteome</keyword>
<evidence type="ECO:0000256" key="2">
    <source>
        <dbReference type="ARBA" id="ARBA00022801"/>
    </source>
</evidence>
<sequence>MRRGVFSLKLFTLLASIIGAGWLTPAQAKPYKGAEIFVADPQLYGKFVIRMQAAKGSGVISNFFLWKDGSEMESIFWEEVDVEVFGKNNATSWQSNIITGLGSKDYSEDVHGDGNFADQYHTFTIEWTPNQVRWLVDGKVARTTAGGQAGDLVSPAQVRLNFWPPDNTAWVGPWNDNILPLHMFVNWVELYSYSNGQFELEWRDDFDYFDNGRWGKADWTFAENRADFSPNNAIVKNGYLILAMTREGQEGYNGTPPTDNGPIASSSTARSSSSSAASSNQTQSSIAVSSSSQAQSSSVTVASSLPASSSSSADSGVSLGAFNLWGLTWLLMLWAVAKVSKSRKP</sequence>
<proteinExistence type="inferred from homology"/>
<feature type="compositionally biased region" description="Low complexity" evidence="5">
    <location>
        <begin position="263"/>
        <end position="280"/>
    </location>
</feature>
<evidence type="ECO:0000313" key="7">
    <source>
        <dbReference type="EMBL" id="BCD96208.1"/>
    </source>
</evidence>
<feature type="region of interest" description="Disordered" evidence="5">
    <location>
        <begin position="250"/>
        <end position="280"/>
    </location>
</feature>
<feature type="active site" description="Nucleophile" evidence="4">
    <location>
        <position position="79"/>
    </location>
</feature>
<dbReference type="InterPro" id="IPR000757">
    <property type="entry name" value="Beta-glucanase-like"/>
</dbReference>
<name>A0AAN1WEP1_9GAMM</name>
<dbReference type="EMBL" id="AP023086">
    <property type="protein sequence ID" value="BCD96208.1"/>
    <property type="molecule type" value="Genomic_DNA"/>
</dbReference>
<dbReference type="Proteomes" id="UP001320119">
    <property type="component" value="Chromosome"/>
</dbReference>
<dbReference type="InterPro" id="IPR013320">
    <property type="entry name" value="ConA-like_dom_sf"/>
</dbReference>
<gene>
    <name evidence="7" type="ORF">MARGE09_P0407</name>
</gene>
<evidence type="ECO:0000256" key="5">
    <source>
        <dbReference type="SAM" id="MobiDB-lite"/>
    </source>
</evidence>
<accession>A0AAN1WEP1</accession>
<protein>
    <recommendedName>
        <fullName evidence="6">GH16 domain-containing protein</fullName>
    </recommendedName>
</protein>
<dbReference type="GO" id="GO:0004553">
    <property type="term" value="F:hydrolase activity, hydrolyzing O-glycosyl compounds"/>
    <property type="evidence" value="ECO:0007669"/>
    <property type="project" value="InterPro"/>
</dbReference>
<keyword evidence="3" id="KW-0326">Glycosidase</keyword>
<dbReference type="Gene3D" id="2.60.120.200">
    <property type="match status" value="1"/>
</dbReference>
<dbReference type="Pfam" id="PF00722">
    <property type="entry name" value="Glyco_hydro_16"/>
    <property type="match status" value="1"/>
</dbReference>
<reference evidence="7 8" key="1">
    <citation type="journal article" date="2022" name="IScience">
        <title>An ultrasensitive nanofiber-based assay for enzymatic hydrolysis and deep-sea microbial degradation of cellulose.</title>
        <authorList>
            <person name="Tsudome M."/>
            <person name="Tachioka M."/>
            <person name="Miyazaki M."/>
            <person name="Uchimura K."/>
            <person name="Tsuda M."/>
            <person name="Takaki Y."/>
            <person name="Deguchi S."/>
        </authorList>
    </citation>
    <scope>NUCLEOTIDE SEQUENCE [LARGE SCALE GENOMIC DNA]</scope>
    <source>
        <strain evidence="7 8">GE09</strain>
    </source>
</reference>
<dbReference type="GO" id="GO:0005975">
    <property type="term" value="P:carbohydrate metabolic process"/>
    <property type="evidence" value="ECO:0007669"/>
    <property type="project" value="InterPro"/>
</dbReference>
<dbReference type="AlphaFoldDB" id="A0AAN1WEP1"/>
<evidence type="ECO:0000313" key="8">
    <source>
        <dbReference type="Proteomes" id="UP001320119"/>
    </source>
</evidence>
<evidence type="ECO:0000256" key="3">
    <source>
        <dbReference type="ARBA" id="ARBA00023295"/>
    </source>
</evidence>
<dbReference type="RefSeq" id="WP_236985714.1">
    <property type="nucleotide sequence ID" value="NZ_AP023086.1"/>
</dbReference>
<evidence type="ECO:0000256" key="1">
    <source>
        <dbReference type="ARBA" id="ARBA00006865"/>
    </source>
</evidence>
<feature type="active site" description="Proton donor" evidence="4">
    <location>
        <position position="83"/>
    </location>
</feature>
<keyword evidence="2" id="KW-0378">Hydrolase</keyword>
<dbReference type="SUPFAM" id="SSF49899">
    <property type="entry name" value="Concanavalin A-like lectins/glucanases"/>
    <property type="match status" value="1"/>
</dbReference>
<evidence type="ECO:0000259" key="6">
    <source>
        <dbReference type="PROSITE" id="PS51762"/>
    </source>
</evidence>
<feature type="domain" description="GH16" evidence="6">
    <location>
        <begin position="1"/>
        <end position="196"/>
    </location>
</feature>
<dbReference type="PROSITE" id="PS51762">
    <property type="entry name" value="GH16_2"/>
    <property type="match status" value="1"/>
</dbReference>
<evidence type="ECO:0000256" key="4">
    <source>
        <dbReference type="PIRSR" id="PIRSR608264-1"/>
    </source>
</evidence>